<sequence length="209" mass="23321">MPPLALSVHTRARPLGADAAAHTNHVRTWYYAEVVNLRCALGAEARDIALVSFDGAAVGLVGARHRRCDALQLALACDSCEGGRAGTYAYRGVGARARDIDEGGVLKGKRTGLDRRRRGTSVRRRARCTPYRACADAARRVLRRSPVIKLASWRAHRWAACGWCGHRSRPFRPTRGARPWRTYRHTDTELRAVRAPSHRPCPIHRNIFL</sequence>
<accession>A0AAD6TST2</accession>
<evidence type="ECO:0000313" key="2">
    <source>
        <dbReference type="Proteomes" id="UP001222325"/>
    </source>
</evidence>
<keyword evidence="2" id="KW-1185">Reference proteome</keyword>
<dbReference type="EMBL" id="JARJCN010000066">
    <property type="protein sequence ID" value="KAJ7078445.1"/>
    <property type="molecule type" value="Genomic_DNA"/>
</dbReference>
<comment type="caution">
    <text evidence="1">The sequence shown here is derived from an EMBL/GenBank/DDBJ whole genome shotgun (WGS) entry which is preliminary data.</text>
</comment>
<organism evidence="1 2">
    <name type="scientific">Mycena belliarum</name>
    <dbReference type="NCBI Taxonomy" id="1033014"/>
    <lineage>
        <taxon>Eukaryota</taxon>
        <taxon>Fungi</taxon>
        <taxon>Dikarya</taxon>
        <taxon>Basidiomycota</taxon>
        <taxon>Agaricomycotina</taxon>
        <taxon>Agaricomycetes</taxon>
        <taxon>Agaricomycetidae</taxon>
        <taxon>Agaricales</taxon>
        <taxon>Marasmiineae</taxon>
        <taxon>Mycenaceae</taxon>
        <taxon>Mycena</taxon>
    </lineage>
</organism>
<proteinExistence type="predicted"/>
<protein>
    <submittedName>
        <fullName evidence="1">Uncharacterized protein</fullName>
    </submittedName>
</protein>
<dbReference type="Proteomes" id="UP001222325">
    <property type="component" value="Unassembled WGS sequence"/>
</dbReference>
<evidence type="ECO:0000313" key="1">
    <source>
        <dbReference type="EMBL" id="KAJ7078445.1"/>
    </source>
</evidence>
<gene>
    <name evidence="1" type="ORF">B0H15DRAFT_860495</name>
</gene>
<dbReference type="AlphaFoldDB" id="A0AAD6TST2"/>
<name>A0AAD6TST2_9AGAR</name>
<reference evidence="1" key="1">
    <citation type="submission" date="2023-03" db="EMBL/GenBank/DDBJ databases">
        <title>Massive genome expansion in bonnet fungi (Mycena s.s.) driven by repeated elements and novel gene families across ecological guilds.</title>
        <authorList>
            <consortium name="Lawrence Berkeley National Laboratory"/>
            <person name="Harder C.B."/>
            <person name="Miyauchi S."/>
            <person name="Viragh M."/>
            <person name="Kuo A."/>
            <person name="Thoen E."/>
            <person name="Andreopoulos B."/>
            <person name="Lu D."/>
            <person name="Skrede I."/>
            <person name="Drula E."/>
            <person name="Henrissat B."/>
            <person name="Morin E."/>
            <person name="Kohler A."/>
            <person name="Barry K."/>
            <person name="LaButti K."/>
            <person name="Morin E."/>
            <person name="Salamov A."/>
            <person name="Lipzen A."/>
            <person name="Mereny Z."/>
            <person name="Hegedus B."/>
            <person name="Baldrian P."/>
            <person name="Stursova M."/>
            <person name="Weitz H."/>
            <person name="Taylor A."/>
            <person name="Grigoriev I.V."/>
            <person name="Nagy L.G."/>
            <person name="Martin F."/>
            <person name="Kauserud H."/>
        </authorList>
    </citation>
    <scope>NUCLEOTIDE SEQUENCE</scope>
    <source>
        <strain evidence="1">CBHHK173m</strain>
    </source>
</reference>